<feature type="region of interest" description="Disordered" evidence="1">
    <location>
        <begin position="91"/>
        <end position="113"/>
    </location>
</feature>
<dbReference type="EMBL" id="BOPG01000049">
    <property type="protein sequence ID" value="GIJ59888.1"/>
    <property type="molecule type" value="Genomic_DNA"/>
</dbReference>
<name>A0A8J3ZEM2_9ACTN</name>
<dbReference type="InterPro" id="IPR023869">
    <property type="entry name" value="tRNA_Adeno_NH3ase_assoc_put"/>
</dbReference>
<proteinExistence type="predicted"/>
<organism evidence="2 3">
    <name type="scientific">Virgisporangium aurantiacum</name>
    <dbReference type="NCBI Taxonomy" id="175570"/>
    <lineage>
        <taxon>Bacteria</taxon>
        <taxon>Bacillati</taxon>
        <taxon>Actinomycetota</taxon>
        <taxon>Actinomycetes</taxon>
        <taxon>Micromonosporales</taxon>
        <taxon>Micromonosporaceae</taxon>
        <taxon>Virgisporangium</taxon>
    </lineage>
</organism>
<accession>A0A8J3ZEM2</accession>
<dbReference type="Proteomes" id="UP000612585">
    <property type="component" value="Unassembled WGS sequence"/>
</dbReference>
<protein>
    <recommendedName>
        <fullName evidence="4">tRNA adenosine deaminase-associated protein</fullName>
    </recommendedName>
</protein>
<evidence type="ECO:0000256" key="1">
    <source>
        <dbReference type="SAM" id="MobiDB-lite"/>
    </source>
</evidence>
<reference evidence="2" key="1">
    <citation type="submission" date="2021-01" db="EMBL/GenBank/DDBJ databases">
        <title>Whole genome shotgun sequence of Virgisporangium aurantiacum NBRC 16421.</title>
        <authorList>
            <person name="Komaki H."/>
            <person name="Tamura T."/>
        </authorList>
    </citation>
    <scope>NUCLEOTIDE SEQUENCE</scope>
    <source>
        <strain evidence="2">NBRC 16421</strain>
    </source>
</reference>
<comment type="caution">
    <text evidence="2">The sequence shown here is derived from an EMBL/GenBank/DDBJ whole genome shotgun (WGS) entry which is preliminary data.</text>
</comment>
<dbReference type="RefSeq" id="WP_204003253.1">
    <property type="nucleotide sequence ID" value="NZ_BOPG01000049.1"/>
</dbReference>
<gene>
    <name evidence="2" type="ORF">Vau01_074040</name>
</gene>
<evidence type="ECO:0000313" key="3">
    <source>
        <dbReference type="Proteomes" id="UP000612585"/>
    </source>
</evidence>
<evidence type="ECO:0008006" key="4">
    <source>
        <dbReference type="Google" id="ProtNLM"/>
    </source>
</evidence>
<sequence length="161" mass="17059">MSHFAAAVVRDVNGWTAAELDITGAADVDDVADRLRDVDPDAKVSLLFVESDDTFLAIVRLTEGDDLRVFGSDSGFVTESRIGSMLLADIEEPDPADTPTDDDKPQLADPVGDADLLSDLGVPAPRLLALCGREGMLPSDVTAEVCQLVGCGDEVEELRDA</sequence>
<evidence type="ECO:0000313" key="2">
    <source>
        <dbReference type="EMBL" id="GIJ59888.1"/>
    </source>
</evidence>
<dbReference type="AlphaFoldDB" id="A0A8J3ZEM2"/>
<dbReference type="NCBIfam" id="TIGR03941">
    <property type="entry name" value="tRNA_deam_assoc"/>
    <property type="match status" value="1"/>
</dbReference>
<keyword evidence="3" id="KW-1185">Reference proteome</keyword>